<accession>A0A5N6E537</accession>
<sequence length="88" mass="10267">MAARELKTWEISHRRAQAIVMTLDDVANLTPKFWHCHKDGMIIHEPVAYILFTIPLNLVTGTVVKFIPSRPDLEPLLKETLYWLREVQ</sequence>
<dbReference type="EMBL" id="ML734064">
    <property type="protein sequence ID" value="KAB8212672.1"/>
    <property type="molecule type" value="Genomic_DNA"/>
</dbReference>
<keyword evidence="2" id="KW-1185">Reference proteome</keyword>
<dbReference type="AlphaFoldDB" id="A0A5N6E537"/>
<name>A0A5N6E537_9EURO</name>
<protein>
    <submittedName>
        <fullName evidence="1">Uncharacterized protein</fullName>
    </submittedName>
</protein>
<evidence type="ECO:0000313" key="2">
    <source>
        <dbReference type="Proteomes" id="UP000326799"/>
    </source>
</evidence>
<gene>
    <name evidence="1" type="ORF">BDV33DRAFT_211055</name>
</gene>
<reference evidence="1 2" key="1">
    <citation type="submission" date="2019-04" db="EMBL/GenBank/DDBJ databases">
        <title>Fungal friends and foes A comparative genomics study of 23 Aspergillus species from section Flavi.</title>
        <authorList>
            <consortium name="DOE Joint Genome Institute"/>
            <person name="Kjaerbolling I."/>
            <person name="Vesth T.C."/>
            <person name="Frisvad J.C."/>
            <person name="Nybo J.L."/>
            <person name="Theobald S."/>
            <person name="Kildgaard S."/>
            <person name="Petersen T.I."/>
            <person name="Kuo A."/>
            <person name="Sato A."/>
            <person name="Lyhne E.K."/>
            <person name="Kogle M.E."/>
            <person name="Wiebenga A."/>
            <person name="Kun R.S."/>
            <person name="Lubbers R.J."/>
            <person name="Makela M.R."/>
            <person name="Barry K."/>
            <person name="Chovatia M."/>
            <person name="Clum A."/>
            <person name="Daum C."/>
            <person name="Haridas S."/>
            <person name="He G."/>
            <person name="LaButti K."/>
            <person name="Lipzen A."/>
            <person name="Mondo S."/>
            <person name="Pangilinan J."/>
            <person name="Riley R."/>
            <person name="Salamov A."/>
            <person name="Simmons B.A."/>
            <person name="Magnuson J.K."/>
            <person name="Henrissat B."/>
            <person name="Mortensen U.H."/>
            <person name="Larsen T.O."/>
            <person name="De vries R.P."/>
            <person name="Grigoriev I.V."/>
            <person name="Machida M."/>
            <person name="Baker S.E."/>
            <person name="Andersen M.R."/>
        </authorList>
    </citation>
    <scope>NUCLEOTIDE SEQUENCE [LARGE SCALE GENOMIC DNA]</scope>
    <source>
        <strain evidence="1 2">CBS 126849</strain>
    </source>
</reference>
<evidence type="ECO:0000313" key="1">
    <source>
        <dbReference type="EMBL" id="KAB8212672.1"/>
    </source>
</evidence>
<dbReference type="Proteomes" id="UP000326799">
    <property type="component" value="Unassembled WGS sequence"/>
</dbReference>
<organism evidence="1 2">
    <name type="scientific">Aspergillus novoparasiticus</name>
    <dbReference type="NCBI Taxonomy" id="986946"/>
    <lineage>
        <taxon>Eukaryota</taxon>
        <taxon>Fungi</taxon>
        <taxon>Dikarya</taxon>
        <taxon>Ascomycota</taxon>
        <taxon>Pezizomycotina</taxon>
        <taxon>Eurotiomycetes</taxon>
        <taxon>Eurotiomycetidae</taxon>
        <taxon>Eurotiales</taxon>
        <taxon>Aspergillaceae</taxon>
        <taxon>Aspergillus</taxon>
        <taxon>Aspergillus subgen. Circumdati</taxon>
    </lineage>
</organism>
<proteinExistence type="predicted"/>